<protein>
    <submittedName>
        <fullName evidence="2">Uncharacterized protein</fullName>
    </submittedName>
</protein>
<sequence>MTSKSKNTSKPLEAVKRPAFRFRNSPPPATSLSNRKACYTLKHGEVVEPLVSDHKSRTPQPQPIMSSTTTISFEVQEAPADTTLASDAVTHNHQGIQHHQGMIGFLTRRHDSHPNHLPDHLLKVEEEVEVIQILTTLMAALIVTVITTGNIAAGRSTITIQNLLILILTKTILRKGIKLRDPDTYDGSNPEKLKSFYSCALWFSNGAALEYFELAVMADYPNKDDQPVYLLYWVKFVEEPKMEKHHQATRFFISFAKYKANSAYNHHGYYCLVMNAMPDWILEELHRVFPMPKSYETLCSMTLQIDQHYWSHKKIMDLH</sequence>
<dbReference type="EMBL" id="KN837269">
    <property type="protein sequence ID" value="KIJ30080.1"/>
    <property type="molecule type" value="Genomic_DNA"/>
</dbReference>
<gene>
    <name evidence="2" type="ORF">M422DRAFT_268434</name>
</gene>
<keyword evidence="3" id="KW-1185">Reference proteome</keyword>
<evidence type="ECO:0000256" key="1">
    <source>
        <dbReference type="SAM" id="MobiDB-lite"/>
    </source>
</evidence>
<dbReference type="AlphaFoldDB" id="A0A0C9UY90"/>
<dbReference type="HOGENOM" id="CLU_872020_0_0_1"/>
<accession>A0A0C9UY90</accession>
<dbReference type="Proteomes" id="UP000054279">
    <property type="component" value="Unassembled WGS sequence"/>
</dbReference>
<proteinExistence type="predicted"/>
<organism evidence="2 3">
    <name type="scientific">Sphaerobolus stellatus (strain SS14)</name>
    <dbReference type="NCBI Taxonomy" id="990650"/>
    <lineage>
        <taxon>Eukaryota</taxon>
        <taxon>Fungi</taxon>
        <taxon>Dikarya</taxon>
        <taxon>Basidiomycota</taxon>
        <taxon>Agaricomycotina</taxon>
        <taxon>Agaricomycetes</taxon>
        <taxon>Phallomycetidae</taxon>
        <taxon>Geastrales</taxon>
        <taxon>Sphaerobolaceae</taxon>
        <taxon>Sphaerobolus</taxon>
    </lineage>
</organism>
<feature type="compositionally biased region" description="Polar residues" evidence="1">
    <location>
        <begin position="1"/>
        <end position="10"/>
    </location>
</feature>
<feature type="region of interest" description="Disordered" evidence="1">
    <location>
        <begin position="1"/>
        <end position="33"/>
    </location>
</feature>
<evidence type="ECO:0000313" key="2">
    <source>
        <dbReference type="EMBL" id="KIJ30080.1"/>
    </source>
</evidence>
<evidence type="ECO:0000313" key="3">
    <source>
        <dbReference type="Proteomes" id="UP000054279"/>
    </source>
</evidence>
<reference evidence="2 3" key="1">
    <citation type="submission" date="2014-06" db="EMBL/GenBank/DDBJ databases">
        <title>Evolutionary Origins and Diversification of the Mycorrhizal Mutualists.</title>
        <authorList>
            <consortium name="DOE Joint Genome Institute"/>
            <consortium name="Mycorrhizal Genomics Consortium"/>
            <person name="Kohler A."/>
            <person name="Kuo A."/>
            <person name="Nagy L.G."/>
            <person name="Floudas D."/>
            <person name="Copeland A."/>
            <person name="Barry K.W."/>
            <person name="Cichocki N."/>
            <person name="Veneault-Fourrey C."/>
            <person name="LaButti K."/>
            <person name="Lindquist E.A."/>
            <person name="Lipzen A."/>
            <person name="Lundell T."/>
            <person name="Morin E."/>
            <person name="Murat C."/>
            <person name="Riley R."/>
            <person name="Ohm R."/>
            <person name="Sun H."/>
            <person name="Tunlid A."/>
            <person name="Henrissat B."/>
            <person name="Grigoriev I.V."/>
            <person name="Hibbett D.S."/>
            <person name="Martin F."/>
        </authorList>
    </citation>
    <scope>NUCLEOTIDE SEQUENCE [LARGE SCALE GENOMIC DNA]</scope>
    <source>
        <strain evidence="2 3">SS14</strain>
    </source>
</reference>
<name>A0A0C9UY90_SPHS4</name>